<dbReference type="Gene3D" id="3.40.190.150">
    <property type="entry name" value="Bordetella uptake gene, domain 1"/>
    <property type="match status" value="1"/>
</dbReference>
<dbReference type="InterPro" id="IPR042100">
    <property type="entry name" value="Bug_dom1"/>
</dbReference>
<evidence type="ECO:0000313" key="3">
    <source>
        <dbReference type="Proteomes" id="UP000321058"/>
    </source>
</evidence>
<keyword evidence="3" id="KW-1185">Reference proteome</keyword>
<dbReference type="Proteomes" id="UP000321058">
    <property type="component" value="Unassembled WGS sequence"/>
</dbReference>
<dbReference type="CDD" id="cd07012">
    <property type="entry name" value="PBP2_Bug_TTT"/>
    <property type="match status" value="1"/>
</dbReference>
<proteinExistence type="inferred from homology"/>
<evidence type="ECO:0000256" key="1">
    <source>
        <dbReference type="ARBA" id="ARBA00006987"/>
    </source>
</evidence>
<dbReference type="PANTHER" id="PTHR42928:SF5">
    <property type="entry name" value="BLR1237 PROTEIN"/>
    <property type="match status" value="1"/>
</dbReference>
<dbReference type="PIRSF" id="PIRSF017082">
    <property type="entry name" value="YflP"/>
    <property type="match status" value="1"/>
</dbReference>
<dbReference type="SUPFAM" id="SSF53850">
    <property type="entry name" value="Periplasmic binding protein-like II"/>
    <property type="match status" value="1"/>
</dbReference>
<dbReference type="PANTHER" id="PTHR42928">
    <property type="entry name" value="TRICARBOXYLATE-BINDING PROTEIN"/>
    <property type="match status" value="1"/>
</dbReference>
<sequence length="334" mass="36212">MSRVNMEGEAMKMRHLTRRTVLASALAAPAIARAQGDFPNRPIKLVIPWPPGASADAFLRTIADQAGKRLGQTVVPDNKPGANGTFGAIALKDAKPDGYTLAQIHTGVVRAQLMAEQPAYNAQTDFTYIIQLSGSAHGIVVRADSPWQTLEELIAAAKANPGKLNYGTFGPSSVQNMTMVDLQQRLGIELTHVPYRGGSELYQGLLGKQIDIIADASGWIPLVQGGQFRLLVVWGSNRMKLFPEVRTLKEAGIELVVNSPYGICGPKGMEPAIVKKLHDAFKEALYDAATQAVMEKFSMPTLYQDAAAYQADYKELEAVERENLKRVGLLAKPG</sequence>
<evidence type="ECO:0008006" key="4">
    <source>
        <dbReference type="Google" id="ProtNLM"/>
    </source>
</evidence>
<reference evidence="2 3" key="1">
    <citation type="submission" date="2019-07" db="EMBL/GenBank/DDBJ databases">
        <title>Whole genome shotgun sequence of Reyranella soli NBRC 108950.</title>
        <authorList>
            <person name="Hosoyama A."/>
            <person name="Uohara A."/>
            <person name="Ohji S."/>
            <person name="Ichikawa N."/>
        </authorList>
    </citation>
    <scope>NUCLEOTIDE SEQUENCE [LARGE SCALE GENOMIC DNA]</scope>
    <source>
        <strain evidence="2 3">NBRC 108950</strain>
    </source>
</reference>
<organism evidence="2 3">
    <name type="scientific">Reyranella soli</name>
    <dbReference type="NCBI Taxonomy" id="1230389"/>
    <lineage>
        <taxon>Bacteria</taxon>
        <taxon>Pseudomonadati</taxon>
        <taxon>Pseudomonadota</taxon>
        <taxon>Alphaproteobacteria</taxon>
        <taxon>Hyphomicrobiales</taxon>
        <taxon>Reyranellaceae</taxon>
        <taxon>Reyranella</taxon>
    </lineage>
</organism>
<comment type="similarity">
    <text evidence="1">Belongs to the UPF0065 (bug) family.</text>
</comment>
<dbReference type="EMBL" id="BKAJ01000295">
    <property type="protein sequence ID" value="GEP62046.1"/>
    <property type="molecule type" value="Genomic_DNA"/>
</dbReference>
<accession>A0A512NSV9</accession>
<comment type="caution">
    <text evidence="2">The sequence shown here is derived from an EMBL/GenBank/DDBJ whole genome shotgun (WGS) entry which is preliminary data.</text>
</comment>
<name>A0A512NSV9_9HYPH</name>
<protein>
    <recommendedName>
        <fullName evidence="4">Tripartite tricarboxylate transporter substrate binding protein</fullName>
    </recommendedName>
</protein>
<dbReference type="Gene3D" id="3.40.190.10">
    <property type="entry name" value="Periplasmic binding protein-like II"/>
    <property type="match status" value="1"/>
</dbReference>
<dbReference type="InterPro" id="IPR005064">
    <property type="entry name" value="BUG"/>
</dbReference>
<dbReference type="OrthoDB" id="9780943at2"/>
<gene>
    <name evidence="2" type="ORF">RSO01_92120</name>
</gene>
<dbReference type="AlphaFoldDB" id="A0A512NSV9"/>
<evidence type="ECO:0000313" key="2">
    <source>
        <dbReference type="EMBL" id="GEP62046.1"/>
    </source>
</evidence>
<dbReference type="RefSeq" id="WP_147157314.1">
    <property type="nucleotide sequence ID" value="NZ_BKAJ01000295.1"/>
</dbReference>
<dbReference type="Pfam" id="PF03401">
    <property type="entry name" value="TctC"/>
    <property type="match status" value="1"/>
</dbReference>